<evidence type="ECO:0000313" key="2">
    <source>
        <dbReference type="Proteomes" id="UP000095463"/>
    </source>
</evidence>
<gene>
    <name evidence="1" type="ORF">VW23_016865</name>
</gene>
<organism evidence="1 2">
    <name type="scientific">Devosia insulae DS-56</name>
    <dbReference type="NCBI Taxonomy" id="1116389"/>
    <lineage>
        <taxon>Bacteria</taxon>
        <taxon>Pseudomonadati</taxon>
        <taxon>Pseudomonadota</taxon>
        <taxon>Alphaproteobacteria</taxon>
        <taxon>Hyphomicrobiales</taxon>
        <taxon>Devosiaceae</taxon>
        <taxon>Devosia</taxon>
    </lineage>
</organism>
<proteinExistence type="predicted"/>
<reference evidence="1 2" key="1">
    <citation type="journal article" date="2015" name="Genome Announc.">
        <title>Genome Assemblies of Three Soil-Associated Devosia species: D. insulae, D. limi, and D. soli.</title>
        <authorList>
            <person name="Hassan Y.I."/>
            <person name="Lepp D."/>
            <person name="Zhou T."/>
        </authorList>
    </citation>
    <scope>NUCLEOTIDE SEQUENCE [LARGE SCALE GENOMIC DNA]</scope>
    <source>
        <strain evidence="1 2">DS-56</strain>
    </source>
</reference>
<comment type="caution">
    <text evidence="1">The sequence shown here is derived from an EMBL/GenBank/DDBJ whole genome shotgun (WGS) entry which is preliminary data.</text>
</comment>
<dbReference type="OrthoDB" id="8399830at2"/>
<sequence>MPFGIAPFTRAGLLSIKHAVRDRYPQIKSGHFDEAMAYALGFDTYAAMLPVIELAEKSGDMSAVAKPDWFLVRLSDLGYDLTEMKPLSAFLWSLPMEFAMSVMATERAERARSLLSPKAANDG</sequence>
<name>A0A1E5XRW4_9HYPH</name>
<accession>A0A1E5XRW4</accession>
<keyword evidence="2" id="KW-1185">Reference proteome</keyword>
<dbReference type="RefSeq" id="WP_069909490.1">
    <property type="nucleotide sequence ID" value="NZ_LAJE02000161.1"/>
</dbReference>
<dbReference type="AlphaFoldDB" id="A0A1E5XRW4"/>
<dbReference type="EMBL" id="LAJE02000161">
    <property type="protein sequence ID" value="OEO31352.1"/>
    <property type="molecule type" value="Genomic_DNA"/>
</dbReference>
<evidence type="ECO:0000313" key="1">
    <source>
        <dbReference type="EMBL" id="OEO31352.1"/>
    </source>
</evidence>
<protein>
    <submittedName>
        <fullName evidence="1">Uncharacterized protein</fullName>
    </submittedName>
</protein>
<dbReference type="Proteomes" id="UP000095463">
    <property type="component" value="Unassembled WGS sequence"/>
</dbReference>